<comment type="caution">
    <text evidence="2">The sequence shown here is derived from an EMBL/GenBank/DDBJ whole genome shotgun (WGS) entry which is preliminary data.</text>
</comment>
<dbReference type="Proteomes" id="UP001567538">
    <property type="component" value="Unassembled WGS sequence"/>
</dbReference>
<organism evidence="2 3">
    <name type="scientific">Salvia divinorum</name>
    <name type="common">Maria pastora</name>
    <name type="synonym">Diviner's sage</name>
    <dbReference type="NCBI Taxonomy" id="28513"/>
    <lineage>
        <taxon>Eukaryota</taxon>
        <taxon>Viridiplantae</taxon>
        <taxon>Streptophyta</taxon>
        <taxon>Embryophyta</taxon>
        <taxon>Tracheophyta</taxon>
        <taxon>Spermatophyta</taxon>
        <taxon>Magnoliopsida</taxon>
        <taxon>eudicotyledons</taxon>
        <taxon>Gunneridae</taxon>
        <taxon>Pentapetalae</taxon>
        <taxon>asterids</taxon>
        <taxon>lamiids</taxon>
        <taxon>Lamiales</taxon>
        <taxon>Lamiaceae</taxon>
        <taxon>Nepetoideae</taxon>
        <taxon>Mentheae</taxon>
        <taxon>Salviinae</taxon>
        <taxon>Salvia</taxon>
        <taxon>Salvia subgen. Calosphace</taxon>
    </lineage>
</organism>
<evidence type="ECO:0000256" key="1">
    <source>
        <dbReference type="SAM" id="MobiDB-lite"/>
    </source>
</evidence>
<sequence length="122" mass="14479">MPLRTRSNKMVETHSEGGGGTSYERPKENLMSMMARMMSYLKHEMNNQKTKMVVLMKEIENQLYEVDVRMNATQNTLYEKIKALKKSWSTRSPTPRVDPIPNYAPEEYEEWHRVDEHRGNRE</sequence>
<gene>
    <name evidence="2" type="ORF">AAHA92_33889</name>
</gene>
<keyword evidence="3" id="KW-1185">Reference proteome</keyword>
<reference evidence="2 3" key="1">
    <citation type="submission" date="2024-06" db="EMBL/GenBank/DDBJ databases">
        <title>A chromosome level genome sequence of Diviner's sage (Salvia divinorum).</title>
        <authorList>
            <person name="Ford S.A."/>
            <person name="Ro D.-K."/>
            <person name="Ness R.W."/>
            <person name="Phillips M.A."/>
        </authorList>
    </citation>
    <scope>NUCLEOTIDE SEQUENCE [LARGE SCALE GENOMIC DNA]</scope>
    <source>
        <strain evidence="2">SAF-2024a</strain>
        <tissue evidence="2">Leaf</tissue>
    </source>
</reference>
<proteinExistence type="predicted"/>
<dbReference type="EMBL" id="JBEAFC010000015">
    <property type="protein sequence ID" value="KAL1531181.1"/>
    <property type="molecule type" value="Genomic_DNA"/>
</dbReference>
<protein>
    <submittedName>
        <fullName evidence="2">Uncharacterized protein</fullName>
    </submittedName>
</protein>
<evidence type="ECO:0000313" key="3">
    <source>
        <dbReference type="Proteomes" id="UP001567538"/>
    </source>
</evidence>
<feature type="region of interest" description="Disordered" evidence="1">
    <location>
        <begin position="1"/>
        <end position="26"/>
    </location>
</feature>
<dbReference type="AlphaFoldDB" id="A0ABD1FH67"/>
<accession>A0ABD1FH67</accession>
<evidence type="ECO:0000313" key="2">
    <source>
        <dbReference type="EMBL" id="KAL1531181.1"/>
    </source>
</evidence>
<name>A0ABD1FH67_SALDI</name>